<dbReference type="Gene3D" id="3.40.710.10">
    <property type="entry name" value="DD-peptidase/beta-lactamase superfamily"/>
    <property type="match status" value="1"/>
</dbReference>
<sequence length="501" mass="54679">MARTPEAWRPSTTRTIETRLDLPCLVTNPPRNGTPPHCFLREHPSDTLRHNPKSNVASRAVRSSYTALMNDRTERYCMTARRVHSLVLLLVLTALITPVHSAEDLPRARPEAVGLSGPRLDRLTDVMQAYVDDGQLAGGVVIVARRGRVAYLESFGQRDRESNSPMTTDAIFRIASQTKAIISTGVMLLQEEGKLLISDPVGRYLPEFARTQVAVAHEDGGYDIVPARGRITIRQLLTHTSGVSYGSGPANDRWEAAGIQGWYFADRDEPVGDTISRLASLPFDAHPGTQWVYGYNTDILGALIEVVSGQPLDEFLQARILDPLGMEDTHFYLPLEKVNRLATVYSAAGGGLERAPDPGHMVGQGAYVSGPRTSFSGGAGLLSTATDYARFLQMTLNGGELEDTRLLSRKTVELMTTNHLTDQAFRAGQGFGLGFSIVENVGARGLPGSKGEYGWGGAYHSTYWVDPTEELVVVYLTQLIPAGGLDDQGRLRALIYQAIVD</sequence>
<dbReference type="PANTHER" id="PTHR43283">
    <property type="entry name" value="BETA-LACTAMASE-RELATED"/>
    <property type="match status" value="1"/>
</dbReference>
<protein>
    <recommendedName>
        <fullName evidence="1">Beta-lactamase-related domain-containing protein</fullName>
    </recommendedName>
</protein>
<organism evidence="2">
    <name type="scientific">marine metagenome</name>
    <dbReference type="NCBI Taxonomy" id="408172"/>
    <lineage>
        <taxon>unclassified sequences</taxon>
        <taxon>metagenomes</taxon>
        <taxon>ecological metagenomes</taxon>
    </lineage>
</organism>
<proteinExistence type="predicted"/>
<dbReference type="InterPro" id="IPR012338">
    <property type="entry name" value="Beta-lactam/transpept-like"/>
</dbReference>
<evidence type="ECO:0000259" key="1">
    <source>
        <dbReference type="Pfam" id="PF00144"/>
    </source>
</evidence>
<dbReference type="AlphaFoldDB" id="A0A381QPA2"/>
<dbReference type="EMBL" id="UINC01001459">
    <property type="protein sequence ID" value="SUZ81205.1"/>
    <property type="molecule type" value="Genomic_DNA"/>
</dbReference>
<reference evidence="2" key="1">
    <citation type="submission" date="2018-05" db="EMBL/GenBank/DDBJ databases">
        <authorList>
            <person name="Lanie J.A."/>
            <person name="Ng W.-L."/>
            <person name="Kazmierczak K.M."/>
            <person name="Andrzejewski T.M."/>
            <person name="Davidsen T.M."/>
            <person name="Wayne K.J."/>
            <person name="Tettelin H."/>
            <person name="Glass J.I."/>
            <person name="Rusch D."/>
            <person name="Podicherti R."/>
            <person name="Tsui H.-C.T."/>
            <person name="Winkler M.E."/>
        </authorList>
    </citation>
    <scope>NUCLEOTIDE SEQUENCE</scope>
</reference>
<evidence type="ECO:0000313" key="2">
    <source>
        <dbReference type="EMBL" id="SUZ81205.1"/>
    </source>
</evidence>
<dbReference type="InterPro" id="IPR001466">
    <property type="entry name" value="Beta-lactam-related"/>
</dbReference>
<name>A0A381QPA2_9ZZZZ</name>
<dbReference type="PANTHER" id="PTHR43283:SF3">
    <property type="entry name" value="BETA-LACTAMASE FAMILY PROTEIN (AFU_ORTHOLOGUE AFUA_5G07500)"/>
    <property type="match status" value="1"/>
</dbReference>
<accession>A0A381QPA2</accession>
<gene>
    <name evidence="2" type="ORF">METZ01_LOCUS34059</name>
</gene>
<dbReference type="Pfam" id="PF00144">
    <property type="entry name" value="Beta-lactamase"/>
    <property type="match status" value="1"/>
</dbReference>
<dbReference type="InterPro" id="IPR050789">
    <property type="entry name" value="Diverse_Enzym_Activities"/>
</dbReference>
<feature type="domain" description="Beta-lactamase-related" evidence="1">
    <location>
        <begin position="124"/>
        <end position="481"/>
    </location>
</feature>
<dbReference type="SUPFAM" id="SSF56601">
    <property type="entry name" value="beta-lactamase/transpeptidase-like"/>
    <property type="match status" value="1"/>
</dbReference>